<sequence>MKQLINFDAQAENLATSGETDPKSGTTEAGLSPGGPANQQSPATLNINQSASTTPTPVPLDIDIKASSDHFNFEESGNARTYTAKDNFLISELRKGTAVIHTFEDQRYPYKVTVTEKDGKEDLQILFPSTGSTDPSENEGEGAAKQEQQPPVTQSQPAPVQAQAAPVQAQAAPVQAQAAPAQPQQTQAAPAQTPGAGANHAPQAQATQPQQPKVLTPARRLAVSSFTTPGQVLTQDHLGHLHQNFAVNLQFVAVENGKTKIIDNTQYKVFVGQDGYIFGFLDTAKCVEIKYANNTMWKIGEVKDYPTKVEFSITSPPHVLIATKNQTYTYRLVNRKWQLGSHITNVASKMDPAHVKIEIATDATCAHTFTDESKYTIKTFDELNIFYYEFYPDVYCAGVIYQNQYLWKYASNFGLYFPKRIYFHKDAMTVVVDFSAFYLVYKFDDVWKFDSKVDKKQFRDDQIELVTLDARTNSQVINDFTQYRIIEHYYLRQYKLNNNARCVSLRYMQKEVWARNLSFLNYYPKSLVYNINTGNFFIDFDAKWYYVYVFDQNTDNWYLVHKDETNKPKEIPDLSVGLQASQQANQSQNANPNSFIIEDVLDELEVQESVREMRSGSVGSDGPETERTRSRAQATASQDSRTRVQSGPDNQSRHSDIEVQEVREADQDSNGSDIEFVRKETQKARPVETSSPSGRQPKKFNMPNIEVQEVRSGHSSINSDMVVEEVRVGRKRNYESDVIVEEVRHGQYDSDDSDLEIQEIRRGQPDSDASDGERRAYNSDDSRVDVREVRRGGFDSDGSGVDVREVRHGDYDSDSSEFDVKEVRSGAYDSDASHFDVEEVRYASNTESSGMRVREVRHGDRDSDATDFNYRTRRGNTKHHGYRTPYEQSDYRSPYEAHSHELRHEYPLYSQKMHGQRYGYESSGYSQSGYDSYGGHDYLVSVDIRNKRSTDVIRYDYDRRSRCDIFTTVKPYLFSRVIDGRTVKWRPKGTKFPNKVVGCTDRYGETHVNVFFPKEGSRSHYEQDSSARYDSTLDSEMEYRRYRGSHTHTKYSDYSTSAERHMPAHRHRDVRAHPYKQSTGLTHPMFAHKEPHSHSELERYMGRHTSRHRYDPSAPFQIQYEYEQSRVVGVTCNGVRIWRKRRDDPYPESTKCISDILMIAIIFNKFHFHIYKFNGEMWNRIRASVERIVELDINKRSSTENFYYSSQNHISTYRAMEKYLFNKVKQTYLSGYRTLSTDIWATDNPTEYADKIIVNRHSLVSTQTKVTIHFINGCEVTYHSPGLMREFYKYRWSEAASTITEDIQIFTLDSRGGLEINNVTKFDIYSHWSVASPDSNMKGIYKYEVVFYQNVKCVKVRVNKRKIFKTNPRLSGNFPTKITFNLETNRHYFEFADDVYNYVFEEKVPSYIVSSPV</sequence>
<feature type="region of interest" description="Disordered" evidence="1">
    <location>
        <begin position="121"/>
        <end position="214"/>
    </location>
</feature>
<feature type="compositionally biased region" description="Basic and acidic residues" evidence="1">
    <location>
        <begin position="802"/>
        <end position="811"/>
    </location>
</feature>
<protein>
    <submittedName>
        <fullName evidence="2">Uncharacterized protein</fullName>
    </submittedName>
</protein>
<feature type="compositionally biased region" description="Low complexity" evidence="1">
    <location>
        <begin position="148"/>
        <end position="194"/>
    </location>
</feature>
<evidence type="ECO:0000256" key="1">
    <source>
        <dbReference type="SAM" id="MobiDB-lite"/>
    </source>
</evidence>
<feature type="compositionally biased region" description="Basic and acidic residues" evidence="1">
    <location>
        <begin position="675"/>
        <end position="686"/>
    </location>
</feature>
<dbReference type="Proteomes" id="UP000244811">
    <property type="component" value="Chromosome 3"/>
</dbReference>
<feature type="region of interest" description="Disordered" evidence="1">
    <location>
        <begin position="846"/>
        <end position="889"/>
    </location>
</feature>
<feature type="compositionally biased region" description="Polar residues" evidence="1">
    <location>
        <begin position="631"/>
        <end position="650"/>
    </location>
</feature>
<feature type="compositionally biased region" description="Basic and acidic residues" evidence="1">
    <location>
        <begin position="852"/>
        <end position="864"/>
    </location>
</feature>
<accession>A0A976SIR4</accession>
<feature type="region of interest" description="Disordered" evidence="1">
    <location>
        <begin position="1048"/>
        <end position="1068"/>
    </location>
</feature>
<gene>
    <name evidence="2" type="ORF">MACK_003701</name>
</gene>
<evidence type="ECO:0000313" key="3">
    <source>
        <dbReference type="Proteomes" id="UP000244811"/>
    </source>
</evidence>
<feature type="compositionally biased region" description="Low complexity" evidence="1">
    <location>
        <begin position="201"/>
        <end position="212"/>
    </location>
</feature>
<feature type="compositionally biased region" description="Polar residues" evidence="1">
    <location>
        <begin position="13"/>
        <end position="29"/>
    </location>
</feature>
<dbReference type="InterPro" id="IPR052828">
    <property type="entry name" value="NELF-A_domain"/>
</dbReference>
<dbReference type="PANTHER" id="PTHR13328">
    <property type="entry name" value="NEGATIVE ELONGATION FACTOR A NELF-A"/>
    <property type="match status" value="1"/>
</dbReference>
<organism evidence="2 3">
    <name type="scientific">Theileria orientalis</name>
    <dbReference type="NCBI Taxonomy" id="68886"/>
    <lineage>
        <taxon>Eukaryota</taxon>
        <taxon>Sar</taxon>
        <taxon>Alveolata</taxon>
        <taxon>Apicomplexa</taxon>
        <taxon>Aconoidasida</taxon>
        <taxon>Piroplasmida</taxon>
        <taxon>Theileriidae</taxon>
        <taxon>Theileria</taxon>
    </lineage>
</organism>
<dbReference type="EMBL" id="CP056070">
    <property type="protein sequence ID" value="UVC49597.1"/>
    <property type="molecule type" value="Genomic_DNA"/>
</dbReference>
<reference evidence="2" key="1">
    <citation type="submission" date="2022-07" db="EMBL/GenBank/DDBJ databases">
        <title>Evaluation of T. orientalis genome assembly methods using nanopore sequencing and analysis of variation between genomes.</title>
        <authorList>
            <person name="Yam J."/>
            <person name="Micallef M.L."/>
            <person name="Liu M."/>
            <person name="Djordjevic S.P."/>
            <person name="Bogema D.R."/>
            <person name="Jenkins C."/>
        </authorList>
    </citation>
    <scope>NUCLEOTIDE SEQUENCE</scope>
    <source>
        <strain evidence="2">Goon Nure</strain>
    </source>
</reference>
<feature type="compositionally biased region" description="Polar residues" evidence="1">
    <location>
        <begin position="37"/>
        <end position="55"/>
    </location>
</feature>
<feature type="region of interest" description="Disordered" evidence="1">
    <location>
        <begin position="1"/>
        <end position="60"/>
    </location>
</feature>
<dbReference type="PANTHER" id="PTHR13328:SF4">
    <property type="entry name" value="NEGATIVE ELONGATION FACTOR A"/>
    <property type="match status" value="1"/>
</dbReference>
<proteinExistence type="predicted"/>
<feature type="compositionally biased region" description="Basic and acidic residues" evidence="1">
    <location>
        <begin position="760"/>
        <end position="794"/>
    </location>
</feature>
<feature type="region of interest" description="Disordered" evidence="1">
    <location>
        <begin position="760"/>
        <end position="815"/>
    </location>
</feature>
<name>A0A976SIR4_THEOR</name>
<feature type="compositionally biased region" description="Basic and acidic residues" evidence="1">
    <location>
        <begin position="651"/>
        <end position="666"/>
    </location>
</feature>
<evidence type="ECO:0000313" key="2">
    <source>
        <dbReference type="EMBL" id="UVC49597.1"/>
    </source>
</evidence>
<feature type="region of interest" description="Disordered" evidence="1">
    <location>
        <begin position="611"/>
        <end position="702"/>
    </location>
</feature>
<feature type="compositionally biased region" description="Basic residues" evidence="1">
    <location>
        <begin position="871"/>
        <end position="882"/>
    </location>
</feature>